<dbReference type="Gene3D" id="3.30.70.970">
    <property type="entry name" value="RraB-like"/>
    <property type="match status" value="1"/>
</dbReference>
<dbReference type="InterPro" id="IPR036701">
    <property type="entry name" value="RraB-like_sf"/>
</dbReference>
<comment type="similarity">
    <text evidence="2">Belongs to the RraB family.</text>
</comment>
<comment type="subunit">
    <text evidence="2">Interacts with the C-terminal region of Rne.</text>
</comment>
<accession>F9S1J3</accession>
<dbReference type="GO" id="GO:0060698">
    <property type="term" value="F:endoribonuclease inhibitor activity"/>
    <property type="evidence" value="ECO:0007669"/>
    <property type="project" value="UniProtKB-UniRule"/>
</dbReference>
<sequence>MDKDRCQACFLVEFFFDPCDISSQEIIITVITLWSAIMSHEDEYLSVEELIEIQKEETRDIIQALLEDGSDPDSLYDIEHHLFAEDFDTLEKAVVEAFKMGFEVLEAEETEDEDGKKLLCCDATMQSALNAEAIDEQVFKLVHLAEKYDIIYDGWGTYYEGEDALYPEEDEDDEE</sequence>
<feature type="domain" description="Regulator of ribonuclease activity B" evidence="3">
    <location>
        <begin position="56"/>
        <end position="157"/>
    </location>
</feature>
<dbReference type="InterPro" id="IPR016716">
    <property type="entry name" value="RraB"/>
</dbReference>
<proteinExistence type="inferred from homology"/>
<evidence type="ECO:0000313" key="4">
    <source>
        <dbReference type="EMBL" id="EGU41699.1"/>
    </source>
</evidence>
<dbReference type="GO" id="GO:0019899">
    <property type="term" value="F:enzyme binding"/>
    <property type="evidence" value="ECO:0007669"/>
    <property type="project" value="UniProtKB-UniRule"/>
</dbReference>
<dbReference type="NCBIfam" id="NF008393">
    <property type="entry name" value="PRK11191.1"/>
    <property type="match status" value="1"/>
</dbReference>
<keyword evidence="1 2" id="KW-0963">Cytoplasm</keyword>
<dbReference type="GO" id="GO:0005737">
    <property type="term" value="C:cytoplasm"/>
    <property type="evidence" value="ECO:0007669"/>
    <property type="project" value="UniProtKB-SubCell"/>
</dbReference>
<evidence type="ECO:0000256" key="1">
    <source>
        <dbReference type="ARBA" id="ARBA00022490"/>
    </source>
</evidence>
<dbReference type="EMBL" id="AFWF01000107">
    <property type="protein sequence ID" value="EGU41699.1"/>
    <property type="molecule type" value="Genomic_DNA"/>
</dbReference>
<dbReference type="HAMAP" id="MF_01888">
    <property type="entry name" value="RraB"/>
    <property type="match status" value="1"/>
</dbReference>
<dbReference type="SUPFAM" id="SSF89946">
    <property type="entry name" value="Hypothetical protein VC0424"/>
    <property type="match status" value="1"/>
</dbReference>
<gene>
    <name evidence="2" type="primary">rraB</name>
    <name evidence="4" type="ORF">VII00023_16991</name>
</gene>
<name>F9S1J3_9VIBR</name>
<dbReference type="InterPro" id="IPR009671">
    <property type="entry name" value="RraB_dom"/>
</dbReference>
<evidence type="ECO:0000256" key="2">
    <source>
        <dbReference type="HAMAP-Rule" id="MF_01888"/>
    </source>
</evidence>
<comment type="subcellular location">
    <subcellularLocation>
        <location evidence="2">Cytoplasm</location>
    </subcellularLocation>
</comment>
<comment type="function">
    <text evidence="2">Globally modulates RNA abundance by binding to RNase E (Rne) and regulating its endonucleolytic activity. Can modulate Rne action in a substrate-dependent manner by altering the composition of the degradosome.</text>
</comment>
<reference evidence="4 5" key="1">
    <citation type="journal article" date="2012" name="Int. J. Syst. Evol. Microbiol.">
        <title>Vibrio caribbeanicus sp. nov., isolated from the marine sponge Scleritoderma cyanea.</title>
        <authorList>
            <person name="Hoffmann M."/>
            <person name="Monday S.R."/>
            <person name="Allard M.W."/>
            <person name="Strain E.A."/>
            <person name="Whittaker P."/>
            <person name="Naum M."/>
            <person name="McCarthy P.J."/>
            <person name="Lopez J.V."/>
            <person name="Fischer M."/>
            <person name="Brown E.W."/>
        </authorList>
    </citation>
    <scope>NUCLEOTIDE SEQUENCE [LARGE SCALE GENOMIC DNA]</scope>
    <source>
        <strain evidence="4 5">ATCC 700023</strain>
    </source>
</reference>
<protein>
    <recommendedName>
        <fullName evidence="2">Regulator of ribonuclease activity B</fullName>
    </recommendedName>
</protein>
<organism evidence="4 5">
    <name type="scientific">Vibrio ichthyoenteri ATCC 700023</name>
    <dbReference type="NCBI Taxonomy" id="870968"/>
    <lineage>
        <taxon>Bacteria</taxon>
        <taxon>Pseudomonadati</taxon>
        <taxon>Pseudomonadota</taxon>
        <taxon>Gammaproteobacteria</taxon>
        <taxon>Vibrionales</taxon>
        <taxon>Vibrionaceae</taxon>
        <taxon>Vibrio</taxon>
    </lineage>
</organism>
<evidence type="ECO:0000313" key="5">
    <source>
        <dbReference type="Proteomes" id="UP000004605"/>
    </source>
</evidence>
<evidence type="ECO:0000259" key="3">
    <source>
        <dbReference type="Pfam" id="PF06877"/>
    </source>
</evidence>
<dbReference type="Proteomes" id="UP000004605">
    <property type="component" value="Unassembled WGS sequence"/>
</dbReference>
<dbReference type="Pfam" id="PF06877">
    <property type="entry name" value="RraB"/>
    <property type="match status" value="1"/>
</dbReference>
<keyword evidence="5" id="KW-1185">Reference proteome</keyword>
<comment type="caution">
    <text evidence="4">The sequence shown here is derived from an EMBL/GenBank/DDBJ whole genome shotgun (WGS) entry which is preliminary data.</text>
</comment>
<dbReference type="AlphaFoldDB" id="F9S1J3"/>